<dbReference type="SUPFAM" id="SSF101238">
    <property type="entry name" value="XPC-binding domain"/>
    <property type="match status" value="1"/>
</dbReference>
<dbReference type="InterPro" id="IPR009060">
    <property type="entry name" value="UBA-like_sf"/>
</dbReference>
<dbReference type="EMBL" id="NBSK02000008">
    <property type="protein sequence ID" value="KAJ0188990.1"/>
    <property type="molecule type" value="Genomic_DNA"/>
</dbReference>
<feature type="region of interest" description="Disordered" evidence="1">
    <location>
        <begin position="78"/>
        <end position="102"/>
    </location>
</feature>
<feature type="compositionally biased region" description="Pro residues" evidence="1">
    <location>
        <begin position="85"/>
        <end position="96"/>
    </location>
</feature>
<sequence>MATLLHRKEVEKPKADRGCIRSSNLEGTIQHLLDMGGGNWDRDTVVRALHVAFNNPEKVVKYLYFPAELPPAAGVSPLPGLQAAQPPPSTVVPPSEPNSNPLDLFPQGLPDMGTNAPVGAAGNLDFLRNSPQFQALRAMVQVNPKIL</sequence>
<dbReference type="PANTHER" id="PTHR10621">
    <property type="entry name" value="UV EXCISION REPAIR PROTEIN RAD23"/>
    <property type="match status" value="1"/>
</dbReference>
<name>A0A9R1UK76_LACSA</name>
<feature type="domain" description="UBA" evidence="2">
    <location>
        <begin position="22"/>
        <end position="66"/>
    </location>
</feature>
<evidence type="ECO:0000313" key="3">
    <source>
        <dbReference type="EMBL" id="KAJ0188990.1"/>
    </source>
</evidence>
<dbReference type="PROSITE" id="PS50030">
    <property type="entry name" value="UBA"/>
    <property type="match status" value="1"/>
</dbReference>
<dbReference type="PANTHER" id="PTHR10621:SF35">
    <property type="entry name" value="UBIQUITIN RECEPTOR RAD23C"/>
    <property type="match status" value="1"/>
</dbReference>
<protein>
    <recommendedName>
        <fullName evidence="2">UBA domain-containing protein</fullName>
    </recommendedName>
</protein>
<dbReference type="InterPro" id="IPR015360">
    <property type="entry name" value="XPC-bd"/>
</dbReference>
<dbReference type="GO" id="GO:0006289">
    <property type="term" value="P:nucleotide-excision repair"/>
    <property type="evidence" value="ECO:0007669"/>
    <property type="project" value="InterPro"/>
</dbReference>
<organism evidence="3 4">
    <name type="scientific">Lactuca sativa</name>
    <name type="common">Garden lettuce</name>
    <dbReference type="NCBI Taxonomy" id="4236"/>
    <lineage>
        <taxon>Eukaryota</taxon>
        <taxon>Viridiplantae</taxon>
        <taxon>Streptophyta</taxon>
        <taxon>Embryophyta</taxon>
        <taxon>Tracheophyta</taxon>
        <taxon>Spermatophyta</taxon>
        <taxon>Magnoliopsida</taxon>
        <taxon>eudicotyledons</taxon>
        <taxon>Gunneridae</taxon>
        <taxon>Pentapetalae</taxon>
        <taxon>asterids</taxon>
        <taxon>campanulids</taxon>
        <taxon>Asterales</taxon>
        <taxon>Asteraceae</taxon>
        <taxon>Cichorioideae</taxon>
        <taxon>Cichorieae</taxon>
        <taxon>Lactucinae</taxon>
        <taxon>Lactuca</taxon>
    </lineage>
</organism>
<keyword evidence="4" id="KW-1185">Reference proteome</keyword>
<dbReference type="Pfam" id="PF09280">
    <property type="entry name" value="XPC-binding"/>
    <property type="match status" value="1"/>
</dbReference>
<comment type="caution">
    <text evidence="3">The sequence shown here is derived from an EMBL/GenBank/DDBJ whole genome shotgun (WGS) entry which is preliminary data.</text>
</comment>
<dbReference type="Gene3D" id="1.10.10.540">
    <property type="entry name" value="XPC-binding domain"/>
    <property type="match status" value="1"/>
</dbReference>
<dbReference type="Pfam" id="PF00627">
    <property type="entry name" value="UBA"/>
    <property type="match status" value="1"/>
</dbReference>
<dbReference type="InterPro" id="IPR015940">
    <property type="entry name" value="UBA"/>
</dbReference>
<dbReference type="InterPro" id="IPR036353">
    <property type="entry name" value="XPC-bd_sf"/>
</dbReference>
<accession>A0A9R1UK76</accession>
<evidence type="ECO:0000313" key="4">
    <source>
        <dbReference type="Proteomes" id="UP000235145"/>
    </source>
</evidence>
<dbReference type="FunFam" id="1.10.8.10:FF:000003">
    <property type="entry name" value="UV excision repair protein RAD23 homolog"/>
    <property type="match status" value="1"/>
</dbReference>
<dbReference type="SUPFAM" id="SSF46934">
    <property type="entry name" value="UBA-like"/>
    <property type="match status" value="1"/>
</dbReference>
<dbReference type="AlphaFoldDB" id="A0A9R1UK76"/>
<evidence type="ECO:0000259" key="2">
    <source>
        <dbReference type="PROSITE" id="PS50030"/>
    </source>
</evidence>
<reference evidence="3 4" key="1">
    <citation type="journal article" date="2017" name="Nat. Commun.">
        <title>Genome assembly with in vitro proximity ligation data and whole-genome triplication in lettuce.</title>
        <authorList>
            <person name="Reyes-Chin-Wo S."/>
            <person name="Wang Z."/>
            <person name="Yang X."/>
            <person name="Kozik A."/>
            <person name="Arikit S."/>
            <person name="Song C."/>
            <person name="Xia L."/>
            <person name="Froenicke L."/>
            <person name="Lavelle D.O."/>
            <person name="Truco M.J."/>
            <person name="Xia R."/>
            <person name="Zhu S."/>
            <person name="Xu C."/>
            <person name="Xu H."/>
            <person name="Xu X."/>
            <person name="Cox K."/>
            <person name="Korf I."/>
            <person name="Meyers B.C."/>
            <person name="Michelmore R.W."/>
        </authorList>
    </citation>
    <scope>NUCLEOTIDE SEQUENCE [LARGE SCALE GENOMIC DNA]</scope>
    <source>
        <strain evidence="4">cv. Salinas</strain>
        <tissue evidence="3">Seedlings</tissue>
    </source>
</reference>
<dbReference type="Gene3D" id="1.10.8.10">
    <property type="entry name" value="DNA helicase RuvA subunit, C-terminal domain"/>
    <property type="match status" value="1"/>
</dbReference>
<evidence type="ECO:0000256" key="1">
    <source>
        <dbReference type="SAM" id="MobiDB-lite"/>
    </source>
</evidence>
<dbReference type="Proteomes" id="UP000235145">
    <property type="component" value="Unassembled WGS sequence"/>
</dbReference>
<gene>
    <name evidence="3" type="ORF">LSAT_V11C800451110</name>
</gene>
<dbReference type="GO" id="GO:0043161">
    <property type="term" value="P:proteasome-mediated ubiquitin-dependent protein catabolic process"/>
    <property type="evidence" value="ECO:0007669"/>
    <property type="project" value="InterPro"/>
</dbReference>
<proteinExistence type="predicted"/>
<dbReference type="GO" id="GO:0003684">
    <property type="term" value="F:damaged DNA binding"/>
    <property type="evidence" value="ECO:0007669"/>
    <property type="project" value="InterPro"/>
</dbReference>